<evidence type="ECO:0000256" key="3">
    <source>
        <dbReference type="ARBA" id="ARBA00023163"/>
    </source>
</evidence>
<evidence type="ECO:0000313" key="6">
    <source>
        <dbReference type="EMBL" id="QHJ00278.1"/>
    </source>
</evidence>
<gene>
    <name evidence="6" type="ORF">GT347_21215</name>
</gene>
<dbReference type="SMART" id="SM00419">
    <property type="entry name" value="HTH_CRP"/>
    <property type="match status" value="1"/>
</dbReference>
<reference evidence="6 7" key="1">
    <citation type="submission" date="2020-01" db="EMBL/GenBank/DDBJ databases">
        <title>Genome sequencing of strain KACC 21265.</title>
        <authorList>
            <person name="Heo J."/>
            <person name="Kim S.-J."/>
            <person name="Kim J.-S."/>
            <person name="Hong S.-B."/>
            <person name="Kwon S.-W."/>
        </authorList>
    </citation>
    <scope>NUCLEOTIDE SEQUENCE [LARGE SCALE GENOMIC DNA]</scope>
    <source>
        <strain evidence="6 7">KACC 21265</strain>
    </source>
</reference>
<accession>A0A857J969</accession>
<dbReference type="InterPro" id="IPR014710">
    <property type="entry name" value="RmlC-like_jellyroll"/>
</dbReference>
<dbReference type="PANTHER" id="PTHR24567">
    <property type="entry name" value="CRP FAMILY TRANSCRIPTIONAL REGULATORY PROTEIN"/>
    <property type="match status" value="1"/>
</dbReference>
<keyword evidence="7" id="KW-1185">Reference proteome</keyword>
<dbReference type="RefSeq" id="WP_160554088.1">
    <property type="nucleotide sequence ID" value="NZ_CP047650.1"/>
</dbReference>
<dbReference type="Gene3D" id="1.10.10.10">
    <property type="entry name" value="Winged helix-like DNA-binding domain superfamily/Winged helix DNA-binding domain"/>
    <property type="match status" value="1"/>
</dbReference>
<dbReference type="Pfam" id="PF13545">
    <property type="entry name" value="HTH_Crp_2"/>
    <property type="match status" value="1"/>
</dbReference>
<dbReference type="InterPro" id="IPR036390">
    <property type="entry name" value="WH_DNA-bd_sf"/>
</dbReference>
<dbReference type="GO" id="GO:0003677">
    <property type="term" value="F:DNA binding"/>
    <property type="evidence" value="ECO:0007669"/>
    <property type="project" value="UniProtKB-KW"/>
</dbReference>
<dbReference type="SMART" id="SM00100">
    <property type="entry name" value="cNMP"/>
    <property type="match status" value="1"/>
</dbReference>
<feature type="domain" description="Cyclic nucleotide-binding" evidence="4">
    <location>
        <begin position="15"/>
        <end position="135"/>
    </location>
</feature>
<dbReference type="GO" id="GO:0005829">
    <property type="term" value="C:cytosol"/>
    <property type="evidence" value="ECO:0007669"/>
    <property type="project" value="TreeGrafter"/>
</dbReference>
<dbReference type="InterPro" id="IPR036388">
    <property type="entry name" value="WH-like_DNA-bd_sf"/>
</dbReference>
<evidence type="ECO:0000256" key="1">
    <source>
        <dbReference type="ARBA" id="ARBA00023015"/>
    </source>
</evidence>
<dbReference type="SUPFAM" id="SSF46785">
    <property type="entry name" value="Winged helix' DNA-binding domain"/>
    <property type="match status" value="1"/>
</dbReference>
<evidence type="ECO:0000313" key="7">
    <source>
        <dbReference type="Proteomes" id="UP000464787"/>
    </source>
</evidence>
<dbReference type="EMBL" id="CP047650">
    <property type="protein sequence ID" value="QHJ00278.1"/>
    <property type="molecule type" value="Genomic_DNA"/>
</dbReference>
<dbReference type="SUPFAM" id="SSF51206">
    <property type="entry name" value="cAMP-binding domain-like"/>
    <property type="match status" value="1"/>
</dbReference>
<keyword evidence="1" id="KW-0805">Transcription regulation</keyword>
<keyword evidence="2" id="KW-0238">DNA-binding</keyword>
<dbReference type="Gene3D" id="2.60.120.10">
    <property type="entry name" value="Jelly Rolls"/>
    <property type="match status" value="1"/>
</dbReference>
<evidence type="ECO:0000256" key="2">
    <source>
        <dbReference type="ARBA" id="ARBA00023125"/>
    </source>
</evidence>
<dbReference type="InterPro" id="IPR000595">
    <property type="entry name" value="cNMP-bd_dom"/>
</dbReference>
<dbReference type="InterPro" id="IPR012318">
    <property type="entry name" value="HTH_CRP"/>
</dbReference>
<feature type="domain" description="HTH crp-type" evidence="5">
    <location>
        <begin position="149"/>
        <end position="219"/>
    </location>
</feature>
<proteinExistence type="predicted"/>
<dbReference type="KEGG" id="xyk:GT347_21215"/>
<sequence>MAIVTELDLLRRVPLFGLLTAEQAQFLSTSVSKRRFRRGEALVERGQRSDAFFVLISGRARVIVADERGREVIFASLRPGDPVGEMSLIDGEPHSATVQAETQTDVLALDREAFLRCLPPEGSVGHAVLVGLVRRLRKADRSIESLALMDVYGRVARVLMDGAAPSTEGEGMVVEKVTRQDIAKMVGASREMVSRVMKDLEERGFVEVRDDGSMLLHEGRLSSMTDLSGPARTEDAA</sequence>
<evidence type="ECO:0000259" key="4">
    <source>
        <dbReference type="PROSITE" id="PS50042"/>
    </source>
</evidence>
<organism evidence="6 7">
    <name type="scientific">Xylophilus rhododendri</name>
    <dbReference type="NCBI Taxonomy" id="2697032"/>
    <lineage>
        <taxon>Bacteria</taxon>
        <taxon>Pseudomonadati</taxon>
        <taxon>Pseudomonadota</taxon>
        <taxon>Betaproteobacteria</taxon>
        <taxon>Burkholderiales</taxon>
        <taxon>Xylophilus</taxon>
    </lineage>
</organism>
<dbReference type="GO" id="GO:0003700">
    <property type="term" value="F:DNA-binding transcription factor activity"/>
    <property type="evidence" value="ECO:0007669"/>
    <property type="project" value="InterPro"/>
</dbReference>
<dbReference type="PRINTS" id="PR00034">
    <property type="entry name" value="HTHCRP"/>
</dbReference>
<dbReference type="PROSITE" id="PS50042">
    <property type="entry name" value="CNMP_BINDING_3"/>
    <property type="match status" value="1"/>
</dbReference>
<name>A0A857J969_9BURK</name>
<dbReference type="InterPro" id="IPR050397">
    <property type="entry name" value="Env_Response_Regulators"/>
</dbReference>
<dbReference type="CDD" id="cd00038">
    <property type="entry name" value="CAP_ED"/>
    <property type="match status" value="1"/>
</dbReference>
<dbReference type="InterPro" id="IPR018490">
    <property type="entry name" value="cNMP-bd_dom_sf"/>
</dbReference>
<dbReference type="PANTHER" id="PTHR24567:SF68">
    <property type="entry name" value="DNA-BINDING TRANSCRIPTIONAL DUAL REGULATOR CRP"/>
    <property type="match status" value="1"/>
</dbReference>
<keyword evidence="3" id="KW-0804">Transcription</keyword>
<dbReference type="AlphaFoldDB" id="A0A857J969"/>
<dbReference type="PROSITE" id="PS00042">
    <property type="entry name" value="HTH_CRP_1"/>
    <property type="match status" value="1"/>
</dbReference>
<dbReference type="InterPro" id="IPR018335">
    <property type="entry name" value="Tscrpt_reg_HTH_Crp-type_CS"/>
</dbReference>
<evidence type="ECO:0000259" key="5">
    <source>
        <dbReference type="PROSITE" id="PS51063"/>
    </source>
</evidence>
<dbReference type="Proteomes" id="UP000464787">
    <property type="component" value="Chromosome"/>
</dbReference>
<dbReference type="PROSITE" id="PS51063">
    <property type="entry name" value="HTH_CRP_2"/>
    <property type="match status" value="1"/>
</dbReference>
<dbReference type="Pfam" id="PF00027">
    <property type="entry name" value="cNMP_binding"/>
    <property type="match status" value="1"/>
</dbReference>
<protein>
    <submittedName>
        <fullName evidence="6">Cyclic nucleotide-binding domain-containing protein</fullName>
    </submittedName>
</protein>